<keyword evidence="8" id="KW-1185">Reference proteome</keyword>
<feature type="non-terminal residue" evidence="7">
    <location>
        <position position="298"/>
    </location>
</feature>
<feature type="compositionally biased region" description="Acidic residues" evidence="6">
    <location>
        <begin position="175"/>
        <end position="207"/>
    </location>
</feature>
<feature type="region of interest" description="Disordered" evidence="6">
    <location>
        <begin position="175"/>
        <end position="216"/>
    </location>
</feature>
<evidence type="ECO:0000256" key="4">
    <source>
        <dbReference type="ARBA" id="ARBA00023242"/>
    </source>
</evidence>
<keyword evidence="4" id="KW-0539">Nucleus</keyword>
<protein>
    <recommendedName>
        <fullName evidence="9">CDC45-like protein</fullName>
    </recommendedName>
</protein>
<dbReference type="AlphaFoldDB" id="A0A9P7BEG5"/>
<evidence type="ECO:0000256" key="1">
    <source>
        <dbReference type="ARBA" id="ARBA00004123"/>
    </source>
</evidence>
<dbReference type="Proteomes" id="UP000697127">
    <property type="component" value="Unassembled WGS sequence"/>
</dbReference>
<dbReference type="GO" id="GO:0003688">
    <property type="term" value="F:DNA replication origin binding"/>
    <property type="evidence" value="ECO:0007669"/>
    <property type="project" value="TreeGrafter"/>
</dbReference>
<dbReference type="PANTHER" id="PTHR10507">
    <property type="entry name" value="CDC45-RELATED PROTEIN"/>
    <property type="match status" value="1"/>
</dbReference>
<dbReference type="PANTHER" id="PTHR10507:SF0">
    <property type="entry name" value="CELL DIVISION CONTROL PROTEIN 45 HOMOLOG"/>
    <property type="match status" value="1"/>
</dbReference>
<reference evidence="7" key="1">
    <citation type="submission" date="2020-11" db="EMBL/GenBank/DDBJ databases">
        <title>Kefir isolates.</title>
        <authorList>
            <person name="Marcisauskas S."/>
            <person name="Kim Y."/>
            <person name="Blasche S."/>
        </authorList>
    </citation>
    <scope>NUCLEOTIDE SEQUENCE</scope>
    <source>
        <strain evidence="7">Olga-1</strain>
    </source>
</reference>
<dbReference type="GO" id="GO:0003682">
    <property type="term" value="F:chromatin binding"/>
    <property type="evidence" value="ECO:0007669"/>
    <property type="project" value="TreeGrafter"/>
</dbReference>
<evidence type="ECO:0000256" key="3">
    <source>
        <dbReference type="ARBA" id="ARBA00022705"/>
    </source>
</evidence>
<evidence type="ECO:0008006" key="9">
    <source>
        <dbReference type="Google" id="ProtNLM"/>
    </source>
</evidence>
<dbReference type="InterPro" id="IPR003874">
    <property type="entry name" value="CDC45"/>
</dbReference>
<evidence type="ECO:0000313" key="8">
    <source>
        <dbReference type="Proteomes" id="UP000697127"/>
    </source>
</evidence>
<dbReference type="GO" id="GO:0000727">
    <property type="term" value="P:double-strand break repair via break-induced replication"/>
    <property type="evidence" value="ECO:0007669"/>
    <property type="project" value="TreeGrafter"/>
</dbReference>
<proteinExistence type="inferred from homology"/>
<sequence length="298" mass="34804">MIITQHQFYREFEKIKKSSLTHSTCKLAIFVSCFDIDAIVSSKMLSDYFKNQFIVFQLIPVIGYIDLKEKYLKLDNDITNIILIGCGATADLESFLEIDINNYLIDMTINQVQNLISIGKLQDIKLLRKIYIIDGHRPWNLDNLYGSPIICCLDDNSTDDLSKEKEAFYYLINQADEEDEEEEEEEEEVEELADEEDDDDEDLDLEESLDRKRHKNEKKESLKVKKHRLINEYQDSLENYYQQGSTISIPSAHQVYDLLSTIGEISIDHLWLAIIGSRSLRDSYRRVYDIVYPGLKNE</sequence>
<evidence type="ECO:0000313" key="7">
    <source>
        <dbReference type="EMBL" id="KAG0687080.1"/>
    </source>
</evidence>
<evidence type="ECO:0000256" key="5">
    <source>
        <dbReference type="ARBA" id="ARBA00023306"/>
    </source>
</evidence>
<dbReference type="GO" id="GO:1902977">
    <property type="term" value="P:mitotic DNA replication preinitiation complex assembly"/>
    <property type="evidence" value="ECO:0007669"/>
    <property type="project" value="TreeGrafter"/>
</dbReference>
<organism evidence="7 8">
    <name type="scientific">Pichia californica</name>
    <dbReference type="NCBI Taxonomy" id="460514"/>
    <lineage>
        <taxon>Eukaryota</taxon>
        <taxon>Fungi</taxon>
        <taxon>Dikarya</taxon>
        <taxon>Ascomycota</taxon>
        <taxon>Saccharomycotina</taxon>
        <taxon>Pichiomycetes</taxon>
        <taxon>Pichiales</taxon>
        <taxon>Pichiaceae</taxon>
        <taxon>Pichia</taxon>
    </lineage>
</organism>
<dbReference type="GO" id="GO:0003697">
    <property type="term" value="F:single-stranded DNA binding"/>
    <property type="evidence" value="ECO:0007669"/>
    <property type="project" value="TreeGrafter"/>
</dbReference>
<dbReference type="Pfam" id="PF02724">
    <property type="entry name" value="CDC45"/>
    <property type="match status" value="1"/>
</dbReference>
<keyword evidence="5" id="KW-0131">Cell cycle</keyword>
<evidence type="ECO:0000256" key="6">
    <source>
        <dbReference type="SAM" id="MobiDB-lite"/>
    </source>
</evidence>
<name>A0A9P7BEG5_9ASCO</name>
<accession>A0A9P7BEG5</accession>
<gene>
    <name evidence="7" type="ORF">C6P40_002893</name>
</gene>
<comment type="subcellular location">
    <subcellularLocation>
        <location evidence="1">Nucleus</location>
    </subcellularLocation>
</comment>
<evidence type="ECO:0000256" key="2">
    <source>
        <dbReference type="ARBA" id="ARBA00010727"/>
    </source>
</evidence>
<dbReference type="GO" id="GO:0006270">
    <property type="term" value="P:DNA replication initiation"/>
    <property type="evidence" value="ECO:0007669"/>
    <property type="project" value="InterPro"/>
</dbReference>
<dbReference type="EMBL" id="PUHW01000318">
    <property type="protein sequence ID" value="KAG0687080.1"/>
    <property type="molecule type" value="Genomic_DNA"/>
</dbReference>
<dbReference type="GO" id="GO:0031261">
    <property type="term" value="C:DNA replication preinitiation complex"/>
    <property type="evidence" value="ECO:0007669"/>
    <property type="project" value="TreeGrafter"/>
</dbReference>
<keyword evidence="3" id="KW-0235">DNA replication</keyword>
<comment type="caution">
    <text evidence="7">The sequence shown here is derived from an EMBL/GenBank/DDBJ whole genome shotgun (WGS) entry which is preliminary data.</text>
</comment>
<comment type="similarity">
    <text evidence="2">Belongs to the CDC45 family.</text>
</comment>